<sequence>MSELIIIAFDDEARALAAYEGVQLLQDRTVVELGGLALVRVDERGHLHVETPGRSAELGVRAASSAVFGTVLGALFLMPFLGLAVGGVIGALFAGLDRTTIDAGFRERVAAVLAPGRSAVVAYATAMRDDDFRRALDRFGGTVVQTTLTPDDERAIAHELTELR</sequence>
<name>A0A4R6DE77_9MICO</name>
<reference evidence="2 3" key="1">
    <citation type="submission" date="2019-03" db="EMBL/GenBank/DDBJ databases">
        <title>Genomic analyses of the natural microbiome of Caenorhabditis elegans.</title>
        <authorList>
            <person name="Samuel B."/>
        </authorList>
    </citation>
    <scope>NUCLEOTIDE SEQUENCE [LARGE SCALE GENOMIC DNA]</scope>
    <source>
        <strain evidence="2 3">JUb65</strain>
    </source>
</reference>
<feature type="transmembrane region" description="Helical" evidence="1">
    <location>
        <begin position="71"/>
        <end position="96"/>
    </location>
</feature>
<organism evidence="2 3">
    <name type="scientific">Curtobacterium flaccumfaciens</name>
    <dbReference type="NCBI Taxonomy" id="2035"/>
    <lineage>
        <taxon>Bacteria</taxon>
        <taxon>Bacillati</taxon>
        <taxon>Actinomycetota</taxon>
        <taxon>Actinomycetes</taxon>
        <taxon>Micrococcales</taxon>
        <taxon>Microbacteriaceae</taxon>
        <taxon>Curtobacterium</taxon>
    </lineage>
</organism>
<evidence type="ECO:0000313" key="3">
    <source>
        <dbReference type="Proteomes" id="UP000295764"/>
    </source>
</evidence>
<dbReference type="RefSeq" id="WP_133520577.1">
    <property type="nucleotide sequence ID" value="NZ_SNVW01000010.1"/>
</dbReference>
<accession>A0A4R6DE77</accession>
<dbReference type="InterPro" id="IPR009200">
    <property type="entry name" value="DUF1269_membrane"/>
</dbReference>
<keyword evidence="1" id="KW-0472">Membrane</keyword>
<keyword evidence="1" id="KW-0812">Transmembrane</keyword>
<dbReference type="AlphaFoldDB" id="A0A4R6DE77"/>
<comment type="caution">
    <text evidence="2">The sequence shown here is derived from an EMBL/GenBank/DDBJ whole genome shotgun (WGS) entry which is preliminary data.</text>
</comment>
<evidence type="ECO:0000313" key="2">
    <source>
        <dbReference type="EMBL" id="TDN42847.1"/>
    </source>
</evidence>
<dbReference type="Pfam" id="PF06897">
    <property type="entry name" value="DUF1269"/>
    <property type="match status" value="1"/>
</dbReference>
<gene>
    <name evidence="2" type="ORF">EDF64_110108</name>
</gene>
<evidence type="ECO:0000256" key="1">
    <source>
        <dbReference type="SAM" id="Phobius"/>
    </source>
</evidence>
<protein>
    <submittedName>
        <fullName evidence="2">Putative membrane protein</fullName>
    </submittedName>
</protein>
<proteinExistence type="predicted"/>
<keyword evidence="1" id="KW-1133">Transmembrane helix</keyword>
<dbReference type="Proteomes" id="UP000295764">
    <property type="component" value="Unassembled WGS sequence"/>
</dbReference>
<dbReference type="OrthoDB" id="5244321at2"/>
<dbReference type="EMBL" id="SNVW01000010">
    <property type="protein sequence ID" value="TDN42847.1"/>
    <property type="molecule type" value="Genomic_DNA"/>
</dbReference>